<evidence type="ECO:0000313" key="2">
    <source>
        <dbReference type="Proteomes" id="UP001194098"/>
    </source>
</evidence>
<gene>
    <name evidence="1" type="ORF">HGI39_29185</name>
</gene>
<dbReference type="SUPFAM" id="SSF53474">
    <property type="entry name" value="alpha/beta-Hydrolases"/>
    <property type="match status" value="1"/>
</dbReference>
<keyword evidence="1" id="KW-0378">Hydrolase</keyword>
<reference evidence="1" key="1">
    <citation type="submission" date="2020-04" db="EMBL/GenBank/DDBJ databases">
        <authorList>
            <person name="Brown S."/>
        </authorList>
    </citation>
    <scope>NUCLEOTIDE SEQUENCE</scope>
    <source>
        <strain evidence="1">DJ015</strain>
    </source>
</reference>
<keyword evidence="1" id="KW-0645">Protease</keyword>
<protein>
    <submittedName>
        <fullName evidence="1">Dipeptidyl aminopeptidase</fullName>
    </submittedName>
</protein>
<accession>A0AAW3WIJ9</accession>
<dbReference type="EMBL" id="JABAGV010000636">
    <property type="protein sequence ID" value="MBC2478665.1"/>
    <property type="molecule type" value="Genomic_DNA"/>
</dbReference>
<proteinExistence type="predicted"/>
<feature type="non-terminal residue" evidence="1">
    <location>
        <position position="1"/>
    </location>
</feature>
<sequence length="96" mass="10918">MYVFGVNTPAEFILKVGDFYMKGLAEKIQCPTLIVDSENDKLLRDQARQLHGELTCHKDFILFTAEEGAEFHCQAGAKLIANERIFSWIEKILKGI</sequence>
<dbReference type="Gene3D" id="3.40.50.1820">
    <property type="entry name" value="alpha/beta hydrolase"/>
    <property type="match status" value="1"/>
</dbReference>
<reference evidence="1" key="2">
    <citation type="journal article" date="2022" name="Nat. Biotechnol.">
        <title>Carbon-negative production of acetone and isopropanol by gas fermentation at industrial pilot scale.</title>
        <authorList>
            <person name="Liew F.E."/>
            <person name="Nogle R."/>
            <person name="Abdalla T."/>
            <person name="Rasor B.J."/>
            <person name="Canter C."/>
            <person name="Jensen R.O."/>
            <person name="Wang L."/>
            <person name="Strutz J."/>
            <person name="Chirania P."/>
            <person name="De Tissera S."/>
            <person name="Mueller A.P."/>
            <person name="Ruan Z."/>
            <person name="Gao A."/>
            <person name="Tran L."/>
            <person name="Engle N.L."/>
            <person name="Bromley J.C."/>
            <person name="Daniell J."/>
            <person name="Conrado R."/>
            <person name="Tschaplinski T.J."/>
            <person name="Giannone R.J."/>
            <person name="Hettich R.L."/>
            <person name="Karim A.S."/>
            <person name="Simpson S.D."/>
            <person name="Brown S.D."/>
            <person name="Leang C."/>
            <person name="Jewett M.C."/>
            <person name="Kopke M."/>
        </authorList>
    </citation>
    <scope>NUCLEOTIDE SEQUENCE</scope>
    <source>
        <strain evidence="1">DJ015</strain>
    </source>
</reference>
<name>A0AAW3WIJ9_CLOBE</name>
<dbReference type="AlphaFoldDB" id="A0AAW3WIJ9"/>
<evidence type="ECO:0000313" key="1">
    <source>
        <dbReference type="EMBL" id="MBC2478665.1"/>
    </source>
</evidence>
<keyword evidence="1" id="KW-0031">Aminopeptidase</keyword>
<comment type="caution">
    <text evidence="1">The sequence shown here is derived from an EMBL/GenBank/DDBJ whole genome shotgun (WGS) entry which is preliminary data.</text>
</comment>
<organism evidence="1 2">
    <name type="scientific">Clostridium beijerinckii</name>
    <name type="common">Clostridium MP</name>
    <dbReference type="NCBI Taxonomy" id="1520"/>
    <lineage>
        <taxon>Bacteria</taxon>
        <taxon>Bacillati</taxon>
        <taxon>Bacillota</taxon>
        <taxon>Clostridia</taxon>
        <taxon>Eubacteriales</taxon>
        <taxon>Clostridiaceae</taxon>
        <taxon>Clostridium</taxon>
    </lineage>
</organism>
<dbReference type="InterPro" id="IPR029058">
    <property type="entry name" value="AB_hydrolase_fold"/>
</dbReference>
<dbReference type="GO" id="GO:0004177">
    <property type="term" value="F:aminopeptidase activity"/>
    <property type="evidence" value="ECO:0007669"/>
    <property type="project" value="UniProtKB-KW"/>
</dbReference>
<dbReference type="Proteomes" id="UP001194098">
    <property type="component" value="Unassembled WGS sequence"/>
</dbReference>